<feature type="compositionally biased region" description="Low complexity" evidence="1">
    <location>
        <begin position="502"/>
        <end position="516"/>
    </location>
</feature>
<feature type="region of interest" description="Disordered" evidence="1">
    <location>
        <begin position="365"/>
        <end position="396"/>
    </location>
</feature>
<evidence type="ECO:0000313" key="2">
    <source>
        <dbReference type="EMBL" id="TCD60112.1"/>
    </source>
</evidence>
<proteinExistence type="predicted"/>
<feature type="non-terminal residue" evidence="2">
    <location>
        <position position="1"/>
    </location>
</feature>
<feature type="compositionally biased region" description="Low complexity" evidence="1">
    <location>
        <begin position="294"/>
        <end position="323"/>
    </location>
</feature>
<feature type="region of interest" description="Disordered" evidence="1">
    <location>
        <begin position="449"/>
        <end position="479"/>
    </location>
</feature>
<keyword evidence="3" id="KW-1185">Reference proteome</keyword>
<feature type="compositionally biased region" description="Pro residues" evidence="1">
    <location>
        <begin position="517"/>
        <end position="564"/>
    </location>
</feature>
<dbReference type="Proteomes" id="UP000292702">
    <property type="component" value="Unassembled WGS sequence"/>
</dbReference>
<evidence type="ECO:0000256" key="1">
    <source>
        <dbReference type="SAM" id="MobiDB-lite"/>
    </source>
</evidence>
<feature type="compositionally biased region" description="Acidic residues" evidence="1">
    <location>
        <begin position="452"/>
        <end position="468"/>
    </location>
</feature>
<dbReference type="EMBL" id="RWJN01000657">
    <property type="protein sequence ID" value="TCD60112.1"/>
    <property type="molecule type" value="Genomic_DNA"/>
</dbReference>
<organism evidence="2 3">
    <name type="scientific">Steccherinum ochraceum</name>
    <dbReference type="NCBI Taxonomy" id="92696"/>
    <lineage>
        <taxon>Eukaryota</taxon>
        <taxon>Fungi</taxon>
        <taxon>Dikarya</taxon>
        <taxon>Basidiomycota</taxon>
        <taxon>Agaricomycotina</taxon>
        <taxon>Agaricomycetes</taxon>
        <taxon>Polyporales</taxon>
        <taxon>Steccherinaceae</taxon>
        <taxon>Steccherinum</taxon>
    </lineage>
</organism>
<dbReference type="AlphaFoldDB" id="A0A4R0R0B4"/>
<feature type="region of interest" description="Disordered" evidence="1">
    <location>
        <begin position="498"/>
        <end position="576"/>
    </location>
</feature>
<dbReference type="STRING" id="92696.A0A4R0R0B4"/>
<feature type="compositionally biased region" description="Low complexity" evidence="1">
    <location>
        <begin position="565"/>
        <end position="576"/>
    </location>
</feature>
<dbReference type="PRINTS" id="PR01217">
    <property type="entry name" value="PRICHEXTENSN"/>
</dbReference>
<name>A0A4R0R0B4_9APHY</name>
<comment type="caution">
    <text evidence="2">The sequence shown here is derived from an EMBL/GenBank/DDBJ whole genome shotgun (WGS) entry which is preliminary data.</text>
</comment>
<accession>A0A4R0R0B4</accession>
<evidence type="ECO:0000313" key="3">
    <source>
        <dbReference type="Proteomes" id="UP000292702"/>
    </source>
</evidence>
<protein>
    <submittedName>
        <fullName evidence="2">Uncharacterized protein</fullName>
    </submittedName>
</protein>
<gene>
    <name evidence="2" type="ORF">EIP91_010709</name>
</gene>
<feature type="compositionally biased region" description="Basic and acidic residues" evidence="1">
    <location>
        <begin position="365"/>
        <end position="376"/>
    </location>
</feature>
<feature type="region of interest" description="Disordered" evidence="1">
    <location>
        <begin position="957"/>
        <end position="981"/>
    </location>
</feature>
<sequence>PLCFCAPALPVSSLPYPRHVTLTLPTPTMDSHPSAYPAVPVYVDCYKGNVVKAVISPYFREPPDFNYFKWADTTNRVTWDHFHLQYLNDNWFYLAWLHRTPFPPEDPMAAFTACFQYETKASLPIVKYTGPDVRSGGFILRLDIEVRNRAWLSKLAFCGMMAYLSFQLAVCRSRQKPGWDEALLAATDINFYNWARGSLQISDTSSNARFGGFVYPFQTVCRSEQLWQRFLRAFLFSRIPLWISFGPKRATFAEQTANATLNSRIALTAEEFAKIEALIAGEAALRPVLQIANSDPPSSSQPPRSSSPPTRKTPPSGSSASENPPLPANPNPKPKDASKYPPPHPRSKQRQGETWQEFFDRRAHNNEQVRLNEDQTQRMARLQRQKANDGPDGQRFTNRSKMFLWERADYPEGYRIRVPVTKFDRPREWEDRVGQRRYDAYHDEWDVCSEFGPDDERWDYDPEDDLDDNGYPNVPPPEVEKETAMDIDEDFDLLHFTEAGLSPSNPNPETSTSAPAPAVPPPPPVPATPPPHPATPTPSPPATTAPPSPPAPTAPPSPRIPDPPLLTSDTPTSSEPLTHATAQHLSADELVDIIVDLKPAQYSQWSNPNTFEDVMRFHYGLVYHVTSPLPLGEPVEVLGWKAEPVADDLKAMAKHLNVSARTVSSADISLVMSEAVQAEVPPRLIRGRYCKGSWDRFPLKEGEYFRFQNNPSDTYRPLLVVHDPAVATHILRRWSHLPTAHVVSYLREHGMAHSLYRDRRSFPSNLDLKHHTADMSTRELSHGSVPVNRVPGVPEFQMYIRQVREFFQVPYRLRAAMQYGGIIWRLACFFSDSGDRSHVMGPDLDSLELGARPVLAQEPTGEVEYWEDALSQEEEEFIVGMYLDHTEKKPGERPAHISWWPTPHCWSQNTVDAIQSGSQPPQTARKFRSSLRYRLNDTAAVNSTNNAFSLAVLDQLVPPPPPASNPPSDRDAFDYETARFV</sequence>
<dbReference type="OrthoDB" id="3237250at2759"/>
<feature type="compositionally biased region" description="Basic and acidic residues" evidence="1">
    <location>
        <begin position="968"/>
        <end position="981"/>
    </location>
</feature>
<feature type="region of interest" description="Disordered" evidence="1">
    <location>
        <begin position="292"/>
        <end position="353"/>
    </location>
</feature>
<reference evidence="2 3" key="1">
    <citation type="submission" date="2018-11" db="EMBL/GenBank/DDBJ databases">
        <title>Genome assembly of Steccherinum ochraceum LE-BIN_3174, the white-rot fungus of the Steccherinaceae family (The Residual Polyporoid clade, Polyporales, Basidiomycota).</title>
        <authorList>
            <person name="Fedorova T.V."/>
            <person name="Glazunova O.A."/>
            <person name="Landesman E.O."/>
            <person name="Moiseenko K.V."/>
            <person name="Psurtseva N.V."/>
            <person name="Savinova O.S."/>
            <person name="Shakhova N.V."/>
            <person name="Tyazhelova T.V."/>
            <person name="Vasina D.V."/>
        </authorList>
    </citation>
    <scope>NUCLEOTIDE SEQUENCE [LARGE SCALE GENOMIC DNA]</scope>
    <source>
        <strain evidence="2 3">LE-BIN_3174</strain>
    </source>
</reference>